<dbReference type="InterPro" id="IPR036908">
    <property type="entry name" value="RlpA-like_sf"/>
</dbReference>
<evidence type="ECO:0000313" key="4">
    <source>
        <dbReference type="Proteomes" id="UP000284842"/>
    </source>
</evidence>
<evidence type="ECO:0000259" key="2">
    <source>
        <dbReference type="Pfam" id="PF03330"/>
    </source>
</evidence>
<sequence length="111" mass="12105">MIDFFLCPVKFFPSTNSIQNLATWYYPAIGACGWLNLNSDHIVALSTIDYAGGSHCGRMIRVSHKEKSVDVRVVDLCPGCQGAHGIDLSPGAFQALSTLPIGIVPVEWHFL</sequence>
<reference evidence="3 4" key="1">
    <citation type="journal article" date="2018" name="Evol. Lett.">
        <title>Horizontal gene cluster transfer increased hallucinogenic mushroom diversity.</title>
        <authorList>
            <person name="Reynolds H.T."/>
            <person name="Vijayakumar V."/>
            <person name="Gluck-Thaler E."/>
            <person name="Korotkin H.B."/>
            <person name="Matheny P.B."/>
            <person name="Slot J.C."/>
        </authorList>
    </citation>
    <scope>NUCLEOTIDE SEQUENCE [LARGE SCALE GENOMIC DNA]</scope>
    <source>
        <strain evidence="3 4">2629</strain>
    </source>
</reference>
<comment type="caution">
    <text evidence="3">The sequence shown here is derived from an EMBL/GenBank/DDBJ whole genome shotgun (WGS) entry which is preliminary data.</text>
</comment>
<feature type="domain" description="RlpA-like protein double-psi beta-barrel" evidence="2">
    <location>
        <begin position="56"/>
        <end position="107"/>
    </location>
</feature>
<dbReference type="OrthoDB" id="406505at2759"/>
<evidence type="ECO:0000313" key="3">
    <source>
        <dbReference type="EMBL" id="PPR05050.1"/>
    </source>
</evidence>
<dbReference type="CDD" id="cd22191">
    <property type="entry name" value="DPBB_RlpA_EXP_N-like"/>
    <property type="match status" value="1"/>
</dbReference>
<organism evidence="3 4">
    <name type="scientific">Panaeolus cyanescens</name>
    <dbReference type="NCBI Taxonomy" id="181874"/>
    <lineage>
        <taxon>Eukaryota</taxon>
        <taxon>Fungi</taxon>
        <taxon>Dikarya</taxon>
        <taxon>Basidiomycota</taxon>
        <taxon>Agaricomycotina</taxon>
        <taxon>Agaricomycetes</taxon>
        <taxon>Agaricomycetidae</taxon>
        <taxon>Agaricales</taxon>
        <taxon>Agaricineae</taxon>
        <taxon>Galeropsidaceae</taxon>
        <taxon>Panaeolus</taxon>
    </lineage>
</organism>
<dbReference type="PANTHER" id="PTHR31836:SF28">
    <property type="entry name" value="SRCR DOMAIN-CONTAINING PROTEIN-RELATED"/>
    <property type="match status" value="1"/>
</dbReference>
<dbReference type="PANTHER" id="PTHR31836">
    <property type="match status" value="1"/>
</dbReference>
<dbReference type="InterPro" id="IPR051477">
    <property type="entry name" value="Expansin_CellWall"/>
</dbReference>
<dbReference type="InterPro" id="IPR009009">
    <property type="entry name" value="RlpA-like_DPBB"/>
</dbReference>
<evidence type="ECO:0000256" key="1">
    <source>
        <dbReference type="ARBA" id="ARBA00022729"/>
    </source>
</evidence>
<accession>A0A409YPX7</accession>
<dbReference type="SUPFAM" id="SSF50685">
    <property type="entry name" value="Barwin-like endoglucanases"/>
    <property type="match status" value="1"/>
</dbReference>
<dbReference type="Pfam" id="PF03330">
    <property type="entry name" value="DPBB_1"/>
    <property type="match status" value="1"/>
</dbReference>
<dbReference type="STRING" id="181874.A0A409YPX7"/>
<keyword evidence="1" id="KW-0732">Signal</keyword>
<gene>
    <name evidence="3" type="ORF">CVT24_010197</name>
</gene>
<dbReference type="Gene3D" id="2.40.40.10">
    <property type="entry name" value="RlpA-like domain"/>
    <property type="match status" value="1"/>
</dbReference>
<dbReference type="Proteomes" id="UP000284842">
    <property type="component" value="Unassembled WGS sequence"/>
</dbReference>
<proteinExistence type="predicted"/>
<name>A0A409YPX7_9AGAR</name>
<protein>
    <recommendedName>
        <fullName evidence="2">RlpA-like protein double-psi beta-barrel domain-containing protein</fullName>
    </recommendedName>
</protein>
<dbReference type="EMBL" id="NHTK01000857">
    <property type="protein sequence ID" value="PPR05050.1"/>
    <property type="molecule type" value="Genomic_DNA"/>
</dbReference>
<keyword evidence="4" id="KW-1185">Reference proteome</keyword>
<dbReference type="InParanoid" id="A0A409YPX7"/>
<dbReference type="AlphaFoldDB" id="A0A409YPX7"/>